<comment type="caution">
    <text evidence="1">The sequence shown here is derived from an EMBL/GenBank/DDBJ whole genome shotgun (WGS) entry which is preliminary data.</text>
</comment>
<dbReference type="Proteomes" id="UP000285596">
    <property type="component" value="Unassembled WGS sequence"/>
</dbReference>
<proteinExistence type="predicted"/>
<name>A0A423UQZ1_STRGL</name>
<dbReference type="RefSeq" id="WP_118906230.1">
    <property type="nucleotide sequence ID" value="NZ_QWFA01000259.1"/>
</dbReference>
<gene>
    <name evidence="1" type="ORF">D3105_31045</name>
</gene>
<evidence type="ECO:0000313" key="2">
    <source>
        <dbReference type="Proteomes" id="UP000285596"/>
    </source>
</evidence>
<dbReference type="Gene3D" id="1.10.10.10">
    <property type="entry name" value="Winged helix-like DNA-binding domain superfamily/Winged helix DNA-binding domain"/>
    <property type="match status" value="1"/>
</dbReference>
<dbReference type="SUPFAM" id="SSF46785">
    <property type="entry name" value="Winged helix' DNA-binding domain"/>
    <property type="match status" value="1"/>
</dbReference>
<reference evidence="1 2" key="1">
    <citation type="submission" date="2018-08" db="EMBL/GenBank/DDBJ databases">
        <title>Streptomyces globisporus 1912-4Crt, whole genome shotgun sequence.</title>
        <authorList>
            <person name="Matselyukh B."/>
        </authorList>
    </citation>
    <scope>NUCLEOTIDE SEQUENCE [LARGE SCALE GENOMIC DNA]</scope>
    <source>
        <strain evidence="1 2">1912-4Crt</strain>
    </source>
</reference>
<evidence type="ECO:0008006" key="3">
    <source>
        <dbReference type="Google" id="ProtNLM"/>
    </source>
</evidence>
<protein>
    <recommendedName>
        <fullName evidence="3">MarR family transcriptional regulator</fullName>
    </recommendedName>
</protein>
<evidence type="ECO:0000313" key="1">
    <source>
        <dbReference type="EMBL" id="ROV64761.1"/>
    </source>
</evidence>
<dbReference type="InterPro" id="IPR036390">
    <property type="entry name" value="WH_DNA-bd_sf"/>
</dbReference>
<organism evidence="1 2">
    <name type="scientific">Streptomyces globisporus</name>
    <dbReference type="NCBI Taxonomy" id="1908"/>
    <lineage>
        <taxon>Bacteria</taxon>
        <taxon>Bacillati</taxon>
        <taxon>Actinomycetota</taxon>
        <taxon>Actinomycetes</taxon>
        <taxon>Kitasatosporales</taxon>
        <taxon>Streptomycetaceae</taxon>
        <taxon>Streptomyces</taxon>
    </lineage>
</organism>
<dbReference type="InterPro" id="IPR036388">
    <property type="entry name" value="WH-like_DNA-bd_sf"/>
</dbReference>
<dbReference type="AlphaFoldDB" id="A0A423UQZ1"/>
<dbReference type="EMBL" id="QWFA01000259">
    <property type="protein sequence ID" value="ROV64761.1"/>
    <property type="molecule type" value="Genomic_DNA"/>
</dbReference>
<accession>A0A423UQZ1</accession>
<sequence>MTVKQQPLAASDQAMWESVLGLHTFVGRLESAGCAYKDTCDDDRRGVYAVTTDEGRKHYQDARSTYADVLGSALETAGADDQLARAVQALRGTA</sequence>